<evidence type="ECO:0000313" key="3">
    <source>
        <dbReference type="Proteomes" id="UP000821837"/>
    </source>
</evidence>
<dbReference type="EMBL" id="JABSTV010001254">
    <property type="protein sequence ID" value="KAH7939031.1"/>
    <property type="molecule type" value="Genomic_DNA"/>
</dbReference>
<name>A0A9D4PFQ7_RHISA</name>
<evidence type="ECO:0000256" key="1">
    <source>
        <dbReference type="SAM" id="MobiDB-lite"/>
    </source>
</evidence>
<dbReference type="Proteomes" id="UP000821837">
    <property type="component" value="Chromosome 8"/>
</dbReference>
<keyword evidence="3" id="KW-1185">Reference proteome</keyword>
<dbReference type="VEuPathDB" id="VectorBase:RSAN_045591"/>
<organism evidence="2 3">
    <name type="scientific">Rhipicephalus sanguineus</name>
    <name type="common">Brown dog tick</name>
    <name type="synonym">Ixodes sanguineus</name>
    <dbReference type="NCBI Taxonomy" id="34632"/>
    <lineage>
        <taxon>Eukaryota</taxon>
        <taxon>Metazoa</taxon>
        <taxon>Ecdysozoa</taxon>
        <taxon>Arthropoda</taxon>
        <taxon>Chelicerata</taxon>
        <taxon>Arachnida</taxon>
        <taxon>Acari</taxon>
        <taxon>Parasitiformes</taxon>
        <taxon>Ixodida</taxon>
        <taxon>Ixodoidea</taxon>
        <taxon>Ixodidae</taxon>
        <taxon>Rhipicephalinae</taxon>
        <taxon>Rhipicephalus</taxon>
        <taxon>Rhipicephalus</taxon>
    </lineage>
</organism>
<protein>
    <submittedName>
        <fullName evidence="2">Uncharacterized protein</fullName>
    </submittedName>
</protein>
<dbReference type="AlphaFoldDB" id="A0A9D4PFQ7"/>
<comment type="caution">
    <text evidence="2">The sequence shown here is derived from an EMBL/GenBank/DDBJ whole genome shotgun (WGS) entry which is preliminary data.</text>
</comment>
<feature type="compositionally biased region" description="Basic residues" evidence="1">
    <location>
        <begin position="496"/>
        <end position="507"/>
    </location>
</feature>
<feature type="compositionally biased region" description="Basic and acidic residues" evidence="1">
    <location>
        <begin position="517"/>
        <end position="528"/>
    </location>
</feature>
<evidence type="ECO:0000313" key="2">
    <source>
        <dbReference type="EMBL" id="KAH7939031.1"/>
    </source>
</evidence>
<sequence length="646" mass="70839">MGEPLSTPENLVLVCDIPFVSSLAAGWFCLKFPADGRVDSILGHWFIAHWNLVLLVVTDRDKVQLIMLQNSLCGLHDVQLGTLSWSQNCRMTADGTHPDLLTTLNAKKEDATTREGSTSHKPLRRIVITSDEVPVISSDDVKNGLEAFLVRNNISNNFSKDEIIKLHWDGKDVNTFHFRDIDSEEVQQPPISTPKVVRPAILRCGKAPAPADDVGAEPLATAAELTHKQRVSEPVTAKTENVVEELTIPPDGTVVPAGFKAVRLRCRTETGQLVERFVLKSLKPIRVISSTTRPEKQIGFLPRAIRYVNETGEVVEKLVNPQQQIMQVVPSVPGANVVTSSTISNLLTKQPEVRVSSSTPTVCPPGGTIPVTASNTVLVKAPVALGLQSSPAVLPIRVVGANSTPATASKPESSAGVDVERMFEPECLLEVSNNTLDVQSWNKKGLNDDSSSDSSSTSSSDVGGYVPPVVKRKEERKPTAPKRSPQKKSTIMREYRTRKRRQRKKQNRTAAAPSSNDKCKASKKKDDVNMAMRSSNCIDRPCVVSMYRLNDCLLSNGSVNLASVRHEDLFVLASSPAVRLSPEKVVSVVELKSQTSDSPKQTVEGDTRKQTVEVSGVTDTNNVEHLLRERQKELVQLRRKYKKLSP</sequence>
<feature type="compositionally biased region" description="Low complexity" evidence="1">
    <location>
        <begin position="448"/>
        <end position="461"/>
    </location>
</feature>
<gene>
    <name evidence="2" type="ORF">HPB52_005028</name>
</gene>
<proteinExistence type="predicted"/>
<reference evidence="2" key="1">
    <citation type="journal article" date="2020" name="Cell">
        <title>Large-Scale Comparative Analyses of Tick Genomes Elucidate Their Genetic Diversity and Vector Capacities.</title>
        <authorList>
            <consortium name="Tick Genome and Microbiome Consortium (TIGMIC)"/>
            <person name="Jia N."/>
            <person name="Wang J."/>
            <person name="Shi W."/>
            <person name="Du L."/>
            <person name="Sun Y."/>
            <person name="Zhan W."/>
            <person name="Jiang J.F."/>
            <person name="Wang Q."/>
            <person name="Zhang B."/>
            <person name="Ji P."/>
            <person name="Bell-Sakyi L."/>
            <person name="Cui X.M."/>
            <person name="Yuan T.T."/>
            <person name="Jiang B.G."/>
            <person name="Yang W.F."/>
            <person name="Lam T.T."/>
            <person name="Chang Q.C."/>
            <person name="Ding S.J."/>
            <person name="Wang X.J."/>
            <person name="Zhu J.G."/>
            <person name="Ruan X.D."/>
            <person name="Zhao L."/>
            <person name="Wei J.T."/>
            <person name="Ye R.Z."/>
            <person name="Que T.C."/>
            <person name="Du C.H."/>
            <person name="Zhou Y.H."/>
            <person name="Cheng J.X."/>
            <person name="Dai P.F."/>
            <person name="Guo W.B."/>
            <person name="Han X.H."/>
            <person name="Huang E.J."/>
            <person name="Li L.F."/>
            <person name="Wei W."/>
            <person name="Gao Y.C."/>
            <person name="Liu J.Z."/>
            <person name="Shao H.Z."/>
            <person name="Wang X."/>
            <person name="Wang C.C."/>
            <person name="Yang T.C."/>
            <person name="Huo Q.B."/>
            <person name="Li W."/>
            <person name="Chen H.Y."/>
            <person name="Chen S.E."/>
            <person name="Zhou L.G."/>
            <person name="Ni X.B."/>
            <person name="Tian J.H."/>
            <person name="Sheng Y."/>
            <person name="Liu T."/>
            <person name="Pan Y.S."/>
            <person name="Xia L.Y."/>
            <person name="Li J."/>
            <person name="Zhao F."/>
            <person name="Cao W.C."/>
        </authorList>
    </citation>
    <scope>NUCLEOTIDE SEQUENCE</scope>
    <source>
        <strain evidence="2">Rsan-2018</strain>
    </source>
</reference>
<reference evidence="2" key="2">
    <citation type="submission" date="2021-09" db="EMBL/GenBank/DDBJ databases">
        <authorList>
            <person name="Jia N."/>
            <person name="Wang J."/>
            <person name="Shi W."/>
            <person name="Du L."/>
            <person name="Sun Y."/>
            <person name="Zhan W."/>
            <person name="Jiang J."/>
            <person name="Wang Q."/>
            <person name="Zhang B."/>
            <person name="Ji P."/>
            <person name="Sakyi L.B."/>
            <person name="Cui X."/>
            <person name="Yuan T."/>
            <person name="Jiang B."/>
            <person name="Yang W."/>
            <person name="Lam T.T.-Y."/>
            <person name="Chang Q."/>
            <person name="Ding S."/>
            <person name="Wang X."/>
            <person name="Zhu J."/>
            <person name="Ruan X."/>
            <person name="Zhao L."/>
            <person name="Wei J."/>
            <person name="Que T."/>
            <person name="Du C."/>
            <person name="Cheng J."/>
            <person name="Dai P."/>
            <person name="Han X."/>
            <person name="Huang E."/>
            <person name="Gao Y."/>
            <person name="Liu J."/>
            <person name="Shao H."/>
            <person name="Ye R."/>
            <person name="Li L."/>
            <person name="Wei W."/>
            <person name="Wang X."/>
            <person name="Wang C."/>
            <person name="Huo Q."/>
            <person name="Li W."/>
            <person name="Guo W."/>
            <person name="Chen H."/>
            <person name="Chen S."/>
            <person name="Zhou L."/>
            <person name="Zhou L."/>
            <person name="Ni X."/>
            <person name="Tian J."/>
            <person name="Zhou Y."/>
            <person name="Sheng Y."/>
            <person name="Liu T."/>
            <person name="Pan Y."/>
            <person name="Xia L."/>
            <person name="Li J."/>
            <person name="Zhao F."/>
            <person name="Cao W."/>
        </authorList>
    </citation>
    <scope>NUCLEOTIDE SEQUENCE</scope>
    <source>
        <strain evidence="2">Rsan-2018</strain>
        <tissue evidence="2">Larvae</tissue>
    </source>
</reference>
<feature type="region of interest" description="Disordered" evidence="1">
    <location>
        <begin position="442"/>
        <end position="528"/>
    </location>
</feature>
<accession>A0A9D4PFQ7</accession>